<keyword evidence="2" id="KW-0378">Hydrolase</keyword>
<dbReference type="EMBL" id="JAPFPW010000029">
    <property type="protein sequence ID" value="MCW7755287.1"/>
    <property type="molecule type" value="Genomic_DNA"/>
</dbReference>
<evidence type="ECO:0000313" key="3">
    <source>
        <dbReference type="Proteomes" id="UP001209681"/>
    </source>
</evidence>
<dbReference type="RefSeq" id="WP_265426226.1">
    <property type="nucleotide sequence ID" value="NZ_JAPFPW010000029.1"/>
</dbReference>
<sequence length="257" mass="28935">METKLCLIHGMWGSPALWHNYRFFFESNGYKVCCPALPHHIPPGETNKVAREGMASYLSSLEKQLIHDAADTILIGHSMGGLLAQILASRHPFKAIILITPAPPAEVSGLDFSSFFTFLPILFLGNFWQKALIPNRESFHRICGGRLSAETESDLFSSLVPESGKAFSEMAFPFLHSSKICSVPPHAIRCPIRIYSGGRDVVTPPSVVRRISRYYNTEQIHYPPLSHGMIWEPEWEDVARHILEWIRNLAAHSQRTS</sequence>
<dbReference type="PANTHER" id="PTHR42886">
    <property type="entry name" value="RE40534P-RELATED"/>
    <property type="match status" value="1"/>
</dbReference>
<gene>
    <name evidence="2" type="ORF">OOT00_14975</name>
</gene>
<evidence type="ECO:0000259" key="1">
    <source>
        <dbReference type="Pfam" id="PF12697"/>
    </source>
</evidence>
<accession>A0ABT3NCV4</accession>
<proteinExistence type="predicted"/>
<dbReference type="Pfam" id="PF12697">
    <property type="entry name" value="Abhydrolase_6"/>
    <property type="match status" value="1"/>
</dbReference>
<dbReference type="Gene3D" id="3.40.50.1820">
    <property type="entry name" value="alpha/beta hydrolase"/>
    <property type="match status" value="1"/>
</dbReference>
<dbReference type="PANTHER" id="PTHR42886:SF29">
    <property type="entry name" value="PUMMELIG, ISOFORM A"/>
    <property type="match status" value="1"/>
</dbReference>
<dbReference type="InterPro" id="IPR029058">
    <property type="entry name" value="AB_hydrolase_fold"/>
</dbReference>
<protein>
    <submittedName>
        <fullName evidence="2">Alpha/beta hydrolase</fullName>
    </submittedName>
</protein>
<name>A0ABT3NCV4_9BACT</name>
<dbReference type="GO" id="GO:0016787">
    <property type="term" value="F:hydrolase activity"/>
    <property type="evidence" value="ECO:0007669"/>
    <property type="project" value="UniProtKB-KW"/>
</dbReference>
<dbReference type="Proteomes" id="UP001209681">
    <property type="component" value="Unassembled WGS sequence"/>
</dbReference>
<organism evidence="2 3">
    <name type="scientific">Desulfobotulus pelophilus</name>
    <dbReference type="NCBI Taxonomy" id="2823377"/>
    <lineage>
        <taxon>Bacteria</taxon>
        <taxon>Pseudomonadati</taxon>
        <taxon>Thermodesulfobacteriota</taxon>
        <taxon>Desulfobacteria</taxon>
        <taxon>Desulfobacterales</taxon>
        <taxon>Desulfobacteraceae</taxon>
        <taxon>Desulfobotulus</taxon>
    </lineage>
</organism>
<dbReference type="InterPro" id="IPR000073">
    <property type="entry name" value="AB_hydrolase_1"/>
</dbReference>
<reference evidence="2 3" key="1">
    <citation type="submission" date="2022-11" db="EMBL/GenBank/DDBJ databases">
        <title>Desulfobotulus tamanensis H1 sp. nov. - anaerobic, alkaliphilic, sulphate reducing bacterium isolated from terrestrial mud volcano.</title>
        <authorList>
            <person name="Frolova A."/>
            <person name="Merkel A.Y."/>
            <person name="Slobodkin A.I."/>
        </authorList>
    </citation>
    <scope>NUCLEOTIDE SEQUENCE [LARGE SCALE GENOMIC DNA]</scope>
    <source>
        <strain evidence="2 3">H1</strain>
    </source>
</reference>
<evidence type="ECO:0000313" key="2">
    <source>
        <dbReference type="EMBL" id="MCW7755287.1"/>
    </source>
</evidence>
<comment type="caution">
    <text evidence="2">The sequence shown here is derived from an EMBL/GenBank/DDBJ whole genome shotgun (WGS) entry which is preliminary data.</text>
</comment>
<keyword evidence="3" id="KW-1185">Reference proteome</keyword>
<feature type="domain" description="AB hydrolase-1" evidence="1">
    <location>
        <begin position="7"/>
        <end position="239"/>
    </location>
</feature>
<dbReference type="SUPFAM" id="SSF53474">
    <property type="entry name" value="alpha/beta-Hydrolases"/>
    <property type="match status" value="1"/>
</dbReference>